<dbReference type="CDD" id="cd16021">
    <property type="entry name" value="ALP_like"/>
    <property type="match status" value="1"/>
</dbReference>
<feature type="compositionally biased region" description="Polar residues" evidence="1">
    <location>
        <begin position="32"/>
        <end position="49"/>
    </location>
</feature>
<proteinExistence type="predicted"/>
<dbReference type="PANTHER" id="PTHR10974">
    <property type="entry name" value="FI08016P-RELATED"/>
    <property type="match status" value="1"/>
</dbReference>
<dbReference type="SUPFAM" id="SSF53649">
    <property type="entry name" value="Alkaline phosphatase-like"/>
    <property type="match status" value="1"/>
</dbReference>
<dbReference type="InterPro" id="IPR017850">
    <property type="entry name" value="Alkaline_phosphatase_core_sf"/>
</dbReference>
<reference evidence="2 3" key="1">
    <citation type="journal article" date="2021" name="Elife">
        <title>Chloroplast acquisition without the gene transfer in kleptoplastic sea slugs, Plakobranchus ocellatus.</title>
        <authorList>
            <person name="Maeda T."/>
            <person name="Takahashi S."/>
            <person name="Yoshida T."/>
            <person name="Shimamura S."/>
            <person name="Takaki Y."/>
            <person name="Nagai Y."/>
            <person name="Toyoda A."/>
            <person name="Suzuki Y."/>
            <person name="Arimoto A."/>
            <person name="Ishii H."/>
            <person name="Satoh N."/>
            <person name="Nishiyama T."/>
            <person name="Hasebe M."/>
            <person name="Maruyama T."/>
            <person name="Minagawa J."/>
            <person name="Obokata J."/>
            <person name="Shigenobu S."/>
        </authorList>
    </citation>
    <scope>NUCLEOTIDE SEQUENCE [LARGE SCALE GENOMIC DNA]</scope>
</reference>
<keyword evidence="3" id="KW-1185">Reference proteome</keyword>
<dbReference type="Pfam" id="PF02995">
    <property type="entry name" value="DUF229"/>
    <property type="match status" value="1"/>
</dbReference>
<dbReference type="GO" id="GO:0005615">
    <property type="term" value="C:extracellular space"/>
    <property type="evidence" value="ECO:0007669"/>
    <property type="project" value="TreeGrafter"/>
</dbReference>
<feature type="region of interest" description="Disordered" evidence="1">
    <location>
        <begin position="32"/>
        <end position="72"/>
    </location>
</feature>
<dbReference type="InterPro" id="IPR004245">
    <property type="entry name" value="DUF229"/>
</dbReference>
<sequence length="702" mass="79846">MGCSDVSIFQLNNIYNNMNNMYQTFRERSKTLSDSTALNTPKQNTSTQKGVRRGRVASKSGESTEVTVAQMSPSLDVSTFPADKQTSPASSDKHTIAASSRVRAKVCEFAEVDEADPSIAKYLKRHPPIDCTANIPNVVCLHGDEIKVDNAKVQEALRKINSSGRLAYCQYQTLHRIPNTDNRVNSNFTSAKFKVSSKLMISDEDIRIECKDTRNKTISRSYFSIIRPDPEKELAYNNSYKVHLDRNSPAETLSLLLIGIDGFSKQHFSRAMPKTRNFLITQLGGLELFKHSKLGYSTSSNVIPLLTGRTNEELAEDTIWRFKTHGDMDQINEAFAWSDARRLGYRTALMFDQVAITAFHYSRGGFKRRPVDFYMRPIVVASNKDDLMRPGHKHCYGDEPEVSKLYDYWLQLLHTFNSTRTSRMPFFAYSFLSRLTHNDRNQAYAGDDLYLKFLTDLKATNALNNTVMIWFSDHGQRYGASMHTLAGEIETNTPFLFFAFPPWFEKKYPDKMRVFRTNQNRLTSHFDTYATIQDLLYFKRVAGQSGKLAERGISLFREIPIQRTCANAQIPAEYCVCSLVPKASSLRSGLDKYLGMVLRDKVNSMLHKHRDKCTKLTFLKIKSFVERNGQEKGNQLRPGIRNFRVTILTTPGGAEFEATLSFDESTNRAAVVGEVARSNSSTEKAACIEVEELKRYCYCKII</sequence>
<feature type="compositionally biased region" description="Polar residues" evidence="1">
    <location>
        <begin position="60"/>
        <end position="72"/>
    </location>
</feature>
<dbReference type="Gene3D" id="3.40.720.10">
    <property type="entry name" value="Alkaline Phosphatase, subunit A"/>
    <property type="match status" value="1"/>
</dbReference>
<dbReference type="PANTHER" id="PTHR10974:SF1">
    <property type="entry name" value="FI08016P-RELATED"/>
    <property type="match status" value="1"/>
</dbReference>
<evidence type="ECO:0000256" key="1">
    <source>
        <dbReference type="SAM" id="MobiDB-lite"/>
    </source>
</evidence>
<dbReference type="FunFam" id="3.40.720.10:FF:000017">
    <property type="entry name" value="Predicted protein"/>
    <property type="match status" value="1"/>
</dbReference>
<dbReference type="Proteomes" id="UP000762676">
    <property type="component" value="Unassembled WGS sequence"/>
</dbReference>
<protein>
    <recommendedName>
        <fullName evidence="4">Sulfatase N-terminal domain-containing protein</fullName>
    </recommendedName>
</protein>
<comment type="caution">
    <text evidence="2">The sequence shown here is derived from an EMBL/GenBank/DDBJ whole genome shotgun (WGS) entry which is preliminary data.</text>
</comment>
<organism evidence="2 3">
    <name type="scientific">Elysia marginata</name>
    <dbReference type="NCBI Taxonomy" id="1093978"/>
    <lineage>
        <taxon>Eukaryota</taxon>
        <taxon>Metazoa</taxon>
        <taxon>Spiralia</taxon>
        <taxon>Lophotrochozoa</taxon>
        <taxon>Mollusca</taxon>
        <taxon>Gastropoda</taxon>
        <taxon>Heterobranchia</taxon>
        <taxon>Euthyneura</taxon>
        <taxon>Panpulmonata</taxon>
        <taxon>Sacoglossa</taxon>
        <taxon>Placobranchoidea</taxon>
        <taxon>Plakobranchidae</taxon>
        <taxon>Elysia</taxon>
    </lineage>
</organism>
<evidence type="ECO:0008006" key="4">
    <source>
        <dbReference type="Google" id="ProtNLM"/>
    </source>
</evidence>
<evidence type="ECO:0000313" key="2">
    <source>
        <dbReference type="EMBL" id="GFS06969.1"/>
    </source>
</evidence>
<evidence type="ECO:0000313" key="3">
    <source>
        <dbReference type="Proteomes" id="UP000762676"/>
    </source>
</evidence>
<gene>
    <name evidence="2" type="ORF">ElyMa_006559000</name>
</gene>
<dbReference type="EMBL" id="BMAT01013166">
    <property type="protein sequence ID" value="GFS06969.1"/>
    <property type="molecule type" value="Genomic_DNA"/>
</dbReference>
<name>A0AAV4ICX2_9GAST</name>
<dbReference type="AlphaFoldDB" id="A0AAV4ICX2"/>
<accession>A0AAV4ICX2</accession>